<dbReference type="CDD" id="cd07389">
    <property type="entry name" value="MPP_PhoD"/>
    <property type="match status" value="1"/>
</dbReference>
<organism evidence="2 3">
    <name type="scientific">Bdellovibrio bacteriovorus str. Tiberius</name>
    <dbReference type="NCBI Taxonomy" id="1069642"/>
    <lineage>
        <taxon>Bacteria</taxon>
        <taxon>Pseudomonadati</taxon>
        <taxon>Bdellovibrionota</taxon>
        <taxon>Bdellovibrionia</taxon>
        <taxon>Bdellovibrionales</taxon>
        <taxon>Pseudobdellovibrionaceae</taxon>
        <taxon>Bdellovibrio</taxon>
    </lineage>
</organism>
<name>K7ZB64_BDEBC</name>
<evidence type="ECO:0000259" key="1">
    <source>
        <dbReference type="Pfam" id="PF09423"/>
    </source>
</evidence>
<dbReference type="PANTHER" id="PTHR33987:SF1">
    <property type="entry name" value="CALCINEURIN-LIKE METALLO-PHOSPHOESTERASE SUPERFAMILY PROTEIN"/>
    <property type="match status" value="1"/>
</dbReference>
<dbReference type="InterPro" id="IPR018946">
    <property type="entry name" value="PhoD-like_MPP"/>
</dbReference>
<dbReference type="KEGG" id="bbat:Bdt_2451"/>
<dbReference type="Gene3D" id="3.60.21.70">
    <property type="entry name" value="PhoD-like phosphatase"/>
    <property type="match status" value="1"/>
</dbReference>
<dbReference type="RefSeq" id="WP_015091570.1">
    <property type="nucleotide sequence ID" value="NC_019567.1"/>
</dbReference>
<evidence type="ECO:0000313" key="2">
    <source>
        <dbReference type="EMBL" id="AFY02134.1"/>
    </source>
</evidence>
<dbReference type="PANTHER" id="PTHR33987">
    <property type="entry name" value="CALCINEURIN-LIKE METALLO-PHOSPHOESTERASE SUPERFAMILY PROTEIN"/>
    <property type="match status" value="1"/>
</dbReference>
<dbReference type="InterPro" id="IPR038607">
    <property type="entry name" value="PhoD-like_sf"/>
</dbReference>
<dbReference type="AlphaFoldDB" id="K7ZB64"/>
<dbReference type="HOGENOM" id="CLU_041740_0_0_7"/>
<dbReference type="PATRIC" id="fig|1069642.3.peg.2425"/>
<accession>K7ZB64</accession>
<dbReference type="SUPFAM" id="SSF56300">
    <property type="entry name" value="Metallo-dependent phosphatases"/>
    <property type="match status" value="1"/>
</dbReference>
<dbReference type="Proteomes" id="UP000010074">
    <property type="component" value="Chromosome"/>
</dbReference>
<dbReference type="EMBL" id="CP002930">
    <property type="protein sequence ID" value="AFY02134.1"/>
    <property type="molecule type" value="Genomic_DNA"/>
</dbReference>
<protein>
    <submittedName>
        <fullName evidence="2">Putative phosphodiesterase/alkaline phosphatase D</fullName>
    </submittedName>
</protein>
<evidence type="ECO:0000313" key="3">
    <source>
        <dbReference type="Proteomes" id="UP000010074"/>
    </source>
</evidence>
<gene>
    <name evidence="2" type="primary">phoD</name>
    <name evidence="2" type="ORF">Bdt_2451</name>
</gene>
<proteinExistence type="predicted"/>
<reference evidence="2 3" key="1">
    <citation type="journal article" date="2012" name="BMC Genomics">
        <title>Genome analysis of a simultaneously predatory and prey-independent, novel Bdellovibrio bacteriovorus from the River Tiber, supports in silico predictions of both ancient and recent lateral gene transfer from diverse bacteria.</title>
        <authorList>
            <person name="Hobley L."/>
            <person name="Lerner T.R."/>
            <person name="Williams L.E."/>
            <person name="Lambert C."/>
            <person name="Till R."/>
            <person name="Milner D.S."/>
            <person name="Basford S.M."/>
            <person name="Capeness M.J."/>
            <person name="Fenton A.K."/>
            <person name="Atterbury R.J."/>
            <person name="Harris M.A."/>
            <person name="Sockett R.E."/>
        </authorList>
    </citation>
    <scope>NUCLEOTIDE SEQUENCE [LARGE SCALE GENOMIC DNA]</scope>
    <source>
        <strain evidence="2 3">Tiberius</strain>
    </source>
</reference>
<sequence length="360" mass="41050">MLLLTPALTLILCACAHTNNEKKTSLHGTVVQSSSSYVSNLPARGIDYSAKIERVAFGSCANQDEPQPIWKTIAATHPDLFLFTGDNIYASWSGQQPIAEQYRKLDLVPEYRAVREKVPFMATWDDHDFGQRDGGVDWTGKDAARRDFMNYWTYTRNSMPLEQGGVYHSKIIGPKKQTVQVIMLDTRYYRSPLKERPGFEGKAMNYIPQDEGTILGQHQWEWLETQLKRPADVRFIVSSIQLIANDPQFEKWGNFPKERQRFFDLVKSTRAKNVIVISGDRHIASIAKTDLNGYGPIYDVTASSLNRPNKYPDSDTHYVGATYNQENFGLAEIDWKKKTVSLQIRDMDSKVVNSVEIKLK</sequence>
<dbReference type="InterPro" id="IPR029052">
    <property type="entry name" value="Metallo-depent_PP-like"/>
</dbReference>
<feature type="domain" description="PhoD-like phosphatase metallophosphatase" evidence="1">
    <location>
        <begin position="57"/>
        <end position="315"/>
    </location>
</feature>
<dbReference type="Pfam" id="PF09423">
    <property type="entry name" value="PhoD"/>
    <property type="match status" value="1"/>
</dbReference>
<dbReference type="STRING" id="1069642.Bdt_2451"/>